<comment type="caution">
    <text evidence="1">The sequence shown here is derived from an EMBL/GenBank/DDBJ whole genome shotgun (WGS) entry which is preliminary data.</text>
</comment>
<organism evidence="1 2">
    <name type="scientific">Rotaria magnacalcarata</name>
    <dbReference type="NCBI Taxonomy" id="392030"/>
    <lineage>
        <taxon>Eukaryota</taxon>
        <taxon>Metazoa</taxon>
        <taxon>Spiralia</taxon>
        <taxon>Gnathifera</taxon>
        <taxon>Rotifera</taxon>
        <taxon>Eurotatoria</taxon>
        <taxon>Bdelloidea</taxon>
        <taxon>Philodinida</taxon>
        <taxon>Philodinidae</taxon>
        <taxon>Rotaria</taxon>
    </lineage>
</organism>
<dbReference type="AlphaFoldDB" id="A0A816W8I4"/>
<dbReference type="Proteomes" id="UP000663824">
    <property type="component" value="Unassembled WGS sequence"/>
</dbReference>
<proteinExistence type="predicted"/>
<accession>A0A816W8I4</accession>
<evidence type="ECO:0000313" key="2">
    <source>
        <dbReference type="Proteomes" id="UP000663824"/>
    </source>
</evidence>
<gene>
    <name evidence="1" type="ORF">MBJ925_LOCUS27920</name>
</gene>
<sequence length="203" mass="23348">MYLSKLTSMIHFIEVVTSMVLAYIIEIPKPFRENEQNSILLTLWHSPRPPTGHILLAKITQDLCYLIEHGISIYINDIGYIHFDVYVQAVCADGPGQSKVTEMTSYNGYFACRVCEFRGTYEARDGTCSYSWSSYIRTRPPFRTKDRFESCLKEVERLKTRGSQDINVFGLKGISPLNEIIFIPNQAVYDYFHLSLEVSSFIS</sequence>
<reference evidence="1" key="1">
    <citation type="submission" date="2021-02" db="EMBL/GenBank/DDBJ databases">
        <authorList>
            <person name="Nowell W R."/>
        </authorList>
    </citation>
    <scope>NUCLEOTIDE SEQUENCE</scope>
</reference>
<protein>
    <submittedName>
        <fullName evidence="1">Uncharacterized protein</fullName>
    </submittedName>
</protein>
<dbReference type="EMBL" id="CAJNRE010014939">
    <property type="protein sequence ID" value="CAF2132902.1"/>
    <property type="molecule type" value="Genomic_DNA"/>
</dbReference>
<evidence type="ECO:0000313" key="1">
    <source>
        <dbReference type="EMBL" id="CAF2132902.1"/>
    </source>
</evidence>
<name>A0A816W8I4_9BILA</name>